<dbReference type="EMBL" id="JAUIZM010000009">
    <property type="protein sequence ID" value="KAK1365714.1"/>
    <property type="molecule type" value="Genomic_DNA"/>
</dbReference>
<proteinExistence type="inferred from homology"/>
<dbReference type="AlphaFoldDB" id="A0AAD8HG33"/>
<protein>
    <recommendedName>
        <fullName evidence="5">FRIGIDA-like protein</fullName>
    </recommendedName>
</protein>
<dbReference type="PANTHER" id="PTHR31791:SF2">
    <property type="entry name" value="FRIGIDA-LIKE PROTEIN 4A-RELATED"/>
    <property type="match status" value="1"/>
</dbReference>
<keyword evidence="2 5" id="KW-0217">Developmental protein</keyword>
<gene>
    <name evidence="6" type="ORF">POM88_041275</name>
</gene>
<keyword evidence="3 5" id="KW-0221">Differentiation</keyword>
<keyword evidence="7" id="KW-1185">Reference proteome</keyword>
<dbReference type="GO" id="GO:0030154">
    <property type="term" value="P:cell differentiation"/>
    <property type="evidence" value="ECO:0007669"/>
    <property type="project" value="UniProtKB-KW"/>
</dbReference>
<accession>A0AAD8HG33</accession>
<evidence type="ECO:0000256" key="1">
    <source>
        <dbReference type="ARBA" id="ARBA00008956"/>
    </source>
</evidence>
<dbReference type="GO" id="GO:0009908">
    <property type="term" value="P:flower development"/>
    <property type="evidence" value="ECO:0007669"/>
    <property type="project" value="UniProtKB-KW"/>
</dbReference>
<evidence type="ECO:0000256" key="4">
    <source>
        <dbReference type="ARBA" id="ARBA00023089"/>
    </source>
</evidence>
<reference evidence="6" key="1">
    <citation type="submission" date="2023-02" db="EMBL/GenBank/DDBJ databases">
        <title>Genome of toxic invasive species Heracleum sosnowskyi carries increased number of genes despite the absence of recent whole-genome duplications.</title>
        <authorList>
            <person name="Schelkunov M."/>
            <person name="Shtratnikova V."/>
            <person name="Makarenko M."/>
            <person name="Klepikova A."/>
            <person name="Omelchenko D."/>
            <person name="Novikova G."/>
            <person name="Obukhova E."/>
            <person name="Bogdanov V."/>
            <person name="Penin A."/>
            <person name="Logacheva M."/>
        </authorList>
    </citation>
    <scope>NUCLEOTIDE SEQUENCE</scope>
    <source>
        <strain evidence="6">Hsosn_3</strain>
        <tissue evidence="6">Leaf</tissue>
    </source>
</reference>
<sequence>MRWIIRPNEDVNIYRPYEFHVHKQEFPFCNGIEDLLVVSLGNGEAFIAGVAGNATPLPALVVKIAGDGVADMIIAVSHFILLESLIPVVVDPILGDKMMLVTPKVKENAGKTAEEWKKSLEQRGGIENVKTPDVHTFLQHLVTFGIVKNADLDLYRKLVVGSTWRKQMPKLVCFTWIGS</sequence>
<evidence type="ECO:0000313" key="7">
    <source>
        <dbReference type="Proteomes" id="UP001237642"/>
    </source>
</evidence>
<comment type="caution">
    <text evidence="6">The sequence shown here is derived from an EMBL/GenBank/DDBJ whole genome shotgun (WGS) entry which is preliminary data.</text>
</comment>
<keyword evidence="4 5" id="KW-0287">Flowering</keyword>
<dbReference type="InterPro" id="IPR012474">
    <property type="entry name" value="Frigida"/>
</dbReference>
<dbReference type="Proteomes" id="UP001237642">
    <property type="component" value="Unassembled WGS sequence"/>
</dbReference>
<reference evidence="6" key="2">
    <citation type="submission" date="2023-05" db="EMBL/GenBank/DDBJ databases">
        <authorList>
            <person name="Schelkunov M.I."/>
        </authorList>
    </citation>
    <scope>NUCLEOTIDE SEQUENCE</scope>
    <source>
        <strain evidence="6">Hsosn_3</strain>
        <tissue evidence="6">Leaf</tissue>
    </source>
</reference>
<evidence type="ECO:0000256" key="3">
    <source>
        <dbReference type="ARBA" id="ARBA00022782"/>
    </source>
</evidence>
<evidence type="ECO:0000256" key="2">
    <source>
        <dbReference type="ARBA" id="ARBA00022473"/>
    </source>
</evidence>
<evidence type="ECO:0000256" key="5">
    <source>
        <dbReference type="RuleBase" id="RU364012"/>
    </source>
</evidence>
<name>A0AAD8HG33_9APIA</name>
<evidence type="ECO:0000313" key="6">
    <source>
        <dbReference type="EMBL" id="KAK1365714.1"/>
    </source>
</evidence>
<comment type="similarity">
    <text evidence="1 5">Belongs to the Frigida family.</text>
</comment>
<dbReference type="Pfam" id="PF07899">
    <property type="entry name" value="Frigida"/>
    <property type="match status" value="1"/>
</dbReference>
<dbReference type="PANTHER" id="PTHR31791">
    <property type="entry name" value="FRIGIDA-LIKE PROTEIN 3-RELATED"/>
    <property type="match status" value="1"/>
</dbReference>
<organism evidence="6 7">
    <name type="scientific">Heracleum sosnowskyi</name>
    <dbReference type="NCBI Taxonomy" id="360622"/>
    <lineage>
        <taxon>Eukaryota</taxon>
        <taxon>Viridiplantae</taxon>
        <taxon>Streptophyta</taxon>
        <taxon>Embryophyta</taxon>
        <taxon>Tracheophyta</taxon>
        <taxon>Spermatophyta</taxon>
        <taxon>Magnoliopsida</taxon>
        <taxon>eudicotyledons</taxon>
        <taxon>Gunneridae</taxon>
        <taxon>Pentapetalae</taxon>
        <taxon>asterids</taxon>
        <taxon>campanulids</taxon>
        <taxon>Apiales</taxon>
        <taxon>Apiaceae</taxon>
        <taxon>Apioideae</taxon>
        <taxon>apioid superclade</taxon>
        <taxon>Tordylieae</taxon>
        <taxon>Tordyliinae</taxon>
        <taxon>Heracleum</taxon>
    </lineage>
</organism>